<keyword evidence="19" id="KW-0966">Cell projection</keyword>
<dbReference type="PROSITE" id="PS50104">
    <property type="entry name" value="TIR"/>
    <property type="match status" value="1"/>
</dbReference>
<evidence type="ECO:0000256" key="16">
    <source>
        <dbReference type="ARBA" id="ARBA00023170"/>
    </source>
</evidence>
<dbReference type="GO" id="GO:0005769">
    <property type="term" value="C:early endosome"/>
    <property type="evidence" value="ECO:0007669"/>
    <property type="project" value="UniProtKB-SubCell"/>
</dbReference>
<dbReference type="GO" id="GO:0032755">
    <property type="term" value="P:positive regulation of interleukin-6 production"/>
    <property type="evidence" value="ECO:0007669"/>
    <property type="project" value="Ensembl"/>
</dbReference>
<evidence type="ECO:0000256" key="6">
    <source>
        <dbReference type="ARBA" id="ARBA00022588"/>
    </source>
</evidence>
<dbReference type="GO" id="GO:0002730">
    <property type="term" value="P:regulation of dendritic cell cytokine production"/>
    <property type="evidence" value="ECO:0007669"/>
    <property type="project" value="Ensembl"/>
</dbReference>
<dbReference type="InterPro" id="IPR003591">
    <property type="entry name" value="Leu-rich_rpt_typical-subtyp"/>
</dbReference>
<dbReference type="Pfam" id="PF13855">
    <property type="entry name" value="LRR_8"/>
    <property type="match status" value="2"/>
</dbReference>
<dbReference type="GO" id="GO:0070427">
    <property type="term" value="P:nucleotide-binding oligomerization domain containing 1 signaling pathway"/>
    <property type="evidence" value="ECO:0007669"/>
    <property type="project" value="Ensembl"/>
</dbReference>
<dbReference type="GO" id="GO:0071260">
    <property type="term" value="P:cellular response to mechanical stimulus"/>
    <property type="evidence" value="ECO:0007669"/>
    <property type="project" value="Ensembl"/>
</dbReference>
<dbReference type="GO" id="GO:0050829">
    <property type="term" value="P:defense response to Gram-negative bacterium"/>
    <property type="evidence" value="ECO:0007669"/>
    <property type="project" value="Ensembl"/>
</dbReference>
<dbReference type="GO" id="GO:0071346">
    <property type="term" value="P:cellular response to type II interferon"/>
    <property type="evidence" value="ECO:0007669"/>
    <property type="project" value="Ensembl"/>
</dbReference>
<dbReference type="GO" id="GO:0042802">
    <property type="term" value="F:identical protein binding"/>
    <property type="evidence" value="ECO:0007669"/>
    <property type="project" value="Ensembl"/>
</dbReference>
<dbReference type="GO" id="GO:0032707">
    <property type="term" value="P:negative regulation of interleukin-23 production"/>
    <property type="evidence" value="ECO:0007669"/>
    <property type="project" value="Ensembl"/>
</dbReference>
<dbReference type="GO" id="GO:0070431">
    <property type="term" value="P:nucleotide-binding oligomerization domain containing 2 signaling pathway"/>
    <property type="evidence" value="ECO:0007669"/>
    <property type="project" value="Ensembl"/>
</dbReference>
<keyword evidence="7" id="KW-0433">Leucine-rich repeat</keyword>
<dbReference type="GO" id="GO:0003422">
    <property type="term" value="P:growth plate cartilage morphogenesis"/>
    <property type="evidence" value="ECO:0007669"/>
    <property type="project" value="Ensembl"/>
</dbReference>
<dbReference type="GO" id="GO:0002246">
    <property type="term" value="P:wound healing involved in inflammatory response"/>
    <property type="evidence" value="ECO:0007669"/>
    <property type="project" value="Ensembl"/>
</dbReference>
<dbReference type="GO" id="GO:1900017">
    <property type="term" value="P:positive regulation of cytokine production involved in inflammatory response"/>
    <property type="evidence" value="ECO:0007669"/>
    <property type="project" value="Ensembl"/>
</dbReference>
<dbReference type="GO" id="GO:0032727">
    <property type="term" value="P:positive regulation of interferon-alpha production"/>
    <property type="evidence" value="ECO:0007669"/>
    <property type="project" value="Ensembl"/>
</dbReference>
<dbReference type="Pfam" id="PF01582">
    <property type="entry name" value="TIR"/>
    <property type="match status" value="1"/>
</dbReference>
<dbReference type="GO" id="GO:0051132">
    <property type="term" value="P:NK T cell activation"/>
    <property type="evidence" value="ECO:0007669"/>
    <property type="project" value="Ensembl"/>
</dbReference>
<dbReference type="GO" id="GO:0140052">
    <property type="term" value="P:cellular response to oxidised low-density lipoprotein particle stimulus"/>
    <property type="evidence" value="ECO:0007669"/>
    <property type="project" value="Ensembl"/>
</dbReference>
<dbReference type="GO" id="GO:1904646">
    <property type="term" value="P:cellular response to amyloid-beta"/>
    <property type="evidence" value="ECO:0007669"/>
    <property type="project" value="Ensembl"/>
</dbReference>
<keyword evidence="9" id="KW-0732">Signal</keyword>
<dbReference type="GO" id="GO:0010467">
    <property type="term" value="P:gene expression"/>
    <property type="evidence" value="ECO:0007669"/>
    <property type="project" value="Ensembl"/>
</dbReference>
<dbReference type="OMA" id="CKHSAER"/>
<dbReference type="GO" id="GO:2000343">
    <property type="term" value="P:positive regulation of chemokine (C-X-C motif) ligand 2 production"/>
    <property type="evidence" value="ECO:0007669"/>
    <property type="project" value="Ensembl"/>
</dbReference>
<dbReference type="GO" id="GO:0045348">
    <property type="term" value="P:positive regulation of MHC class II biosynthetic process"/>
    <property type="evidence" value="ECO:0007669"/>
    <property type="project" value="Ensembl"/>
</dbReference>
<dbReference type="GO" id="GO:0032874">
    <property type="term" value="P:positive regulation of stress-activated MAPK cascade"/>
    <property type="evidence" value="ECO:0007669"/>
    <property type="project" value="Ensembl"/>
</dbReference>
<dbReference type="GO" id="GO:0070371">
    <property type="term" value="P:ERK1 and ERK2 cascade"/>
    <property type="evidence" value="ECO:0007669"/>
    <property type="project" value="Ensembl"/>
</dbReference>
<evidence type="ECO:0000256" key="1">
    <source>
        <dbReference type="ARBA" id="ARBA00004251"/>
    </source>
</evidence>
<evidence type="ECO:0000256" key="12">
    <source>
        <dbReference type="ARBA" id="ARBA00022843"/>
    </source>
</evidence>
<dbReference type="GO" id="GO:0045429">
    <property type="term" value="P:positive regulation of nitric oxide biosynthetic process"/>
    <property type="evidence" value="ECO:0007669"/>
    <property type="project" value="Ensembl"/>
</dbReference>
<dbReference type="GO" id="GO:0032760">
    <property type="term" value="P:positive regulation of tumor necrosis factor production"/>
    <property type="evidence" value="ECO:0007669"/>
    <property type="project" value="Ensembl"/>
</dbReference>
<dbReference type="GO" id="GO:0048661">
    <property type="term" value="P:positive regulation of smooth muscle cell proliferation"/>
    <property type="evidence" value="ECO:0007669"/>
    <property type="project" value="Ensembl"/>
</dbReference>
<dbReference type="InterPro" id="IPR035897">
    <property type="entry name" value="Toll_tir_struct_dom_sf"/>
</dbReference>
<dbReference type="GO" id="GO:0014004">
    <property type="term" value="P:microglia differentiation"/>
    <property type="evidence" value="ECO:0007669"/>
    <property type="project" value="Ensembl"/>
</dbReference>
<reference evidence="24" key="2">
    <citation type="submission" date="2025-09" db="UniProtKB">
        <authorList>
            <consortium name="Ensembl"/>
        </authorList>
    </citation>
    <scope>IDENTIFICATION</scope>
</reference>
<organism evidence="24 25">
    <name type="scientific">Podarcis muralis</name>
    <name type="common">Wall lizard</name>
    <name type="synonym">Lacerta muralis</name>
    <dbReference type="NCBI Taxonomy" id="64176"/>
    <lineage>
        <taxon>Eukaryota</taxon>
        <taxon>Metazoa</taxon>
        <taxon>Chordata</taxon>
        <taxon>Craniata</taxon>
        <taxon>Vertebrata</taxon>
        <taxon>Euteleostomi</taxon>
        <taxon>Lepidosauria</taxon>
        <taxon>Squamata</taxon>
        <taxon>Bifurcata</taxon>
        <taxon>Unidentata</taxon>
        <taxon>Episquamata</taxon>
        <taxon>Laterata</taxon>
        <taxon>Lacertibaenia</taxon>
        <taxon>Lacertidae</taxon>
        <taxon>Podarcis</taxon>
    </lineage>
</organism>
<keyword evidence="14 22" id="KW-1133">Transmembrane helix</keyword>
<dbReference type="GO" id="GO:0006809">
    <property type="term" value="P:nitric oxide biosynthetic process"/>
    <property type="evidence" value="ECO:0007669"/>
    <property type="project" value="Ensembl"/>
</dbReference>
<feature type="transmembrane region" description="Helical" evidence="22">
    <location>
        <begin position="653"/>
        <end position="676"/>
    </location>
</feature>
<keyword evidence="8 22" id="KW-0812">Transmembrane</keyword>
<evidence type="ECO:0000256" key="5">
    <source>
        <dbReference type="ARBA" id="ARBA00022475"/>
    </source>
</evidence>
<dbReference type="GO" id="GO:0050729">
    <property type="term" value="P:positive regulation of inflammatory response"/>
    <property type="evidence" value="ECO:0007669"/>
    <property type="project" value="Ensembl"/>
</dbReference>
<evidence type="ECO:0000256" key="7">
    <source>
        <dbReference type="ARBA" id="ARBA00022614"/>
    </source>
</evidence>
<evidence type="ECO:0000256" key="8">
    <source>
        <dbReference type="ARBA" id="ARBA00022692"/>
    </source>
</evidence>
<evidence type="ECO:0000256" key="17">
    <source>
        <dbReference type="ARBA" id="ARBA00023180"/>
    </source>
</evidence>
<dbReference type="InterPro" id="IPR000483">
    <property type="entry name" value="Cys-rich_flank_reg_C"/>
</dbReference>
<keyword evidence="13 21" id="KW-0391">Immunity</keyword>
<dbReference type="GO" id="GO:0034142">
    <property type="term" value="P:toll-like receptor 4 signaling pathway"/>
    <property type="evidence" value="ECO:0007669"/>
    <property type="project" value="Ensembl"/>
</dbReference>
<evidence type="ECO:0000256" key="20">
    <source>
        <dbReference type="ARBA" id="ARBA00040109"/>
    </source>
</evidence>
<dbReference type="GO" id="GO:0032728">
    <property type="term" value="P:positive regulation of interferon-beta production"/>
    <property type="evidence" value="ECO:0007669"/>
    <property type="project" value="Ensembl"/>
</dbReference>
<keyword evidence="15 22" id="KW-0472">Membrane</keyword>
<evidence type="ECO:0000256" key="9">
    <source>
        <dbReference type="ARBA" id="ARBA00022729"/>
    </source>
</evidence>
<dbReference type="AlphaFoldDB" id="A0A670JLL8"/>
<dbReference type="GO" id="GO:0032731">
    <property type="term" value="P:positive regulation of interleukin-1 beta production"/>
    <property type="evidence" value="ECO:0007669"/>
    <property type="project" value="Ensembl"/>
</dbReference>
<accession>A0A670JLL8</accession>
<evidence type="ECO:0000256" key="13">
    <source>
        <dbReference type="ARBA" id="ARBA00022859"/>
    </source>
</evidence>
<dbReference type="GO" id="GO:0032715">
    <property type="term" value="P:negative regulation of interleukin-6 production"/>
    <property type="evidence" value="ECO:0007669"/>
    <property type="project" value="Ensembl"/>
</dbReference>
<feature type="domain" description="TIR" evidence="23">
    <location>
        <begin position="700"/>
        <end position="843"/>
    </location>
</feature>
<sequence length="846" mass="96343">MFFSPSSNCVFLSFHWKMPRNGCLCPSLIITFSLAVFFQSQMIIRSLNPCLEVIPGITYKCMELNLSAIPPDIPNSAQSLDLSFNPLGILTSNYFSPLFALKFLDLTRCNIQNIEDNAFAGLCNLSVLILTANPLHFLGARAFHDLTSLKRLVAVQTELYSLDNLPIGQLTSLQELNLGNNYIDSLKLPEYFSHLLFLKFLNLQANKISSISVGDLDALSSQNLTLVLSKNDIKHIEVNAIAGLHLQKLSLRGCFESSTIMQASLQNLTGLYANSLVLGDYRNIKKLQTFSKGILDALCHMRLQEITLICTNGDVDNTDDLSLCLNNFSTIRLVDTYIKDVSNFPENSSIRHLEFKDSRFRQVPSVRLSSLKELRSLHITRTKQLVEFEEDFQGLQKLETLDLSQNALTADLCWLCLRKGVPNLKYLNLSFNVRISLEPECYGLPKLEMMDLQHTTLSGAGELPVFLCLPNLIYLDISHTHTNIQSECTFCGLKSLQVLKMAGNTFENNQLLNTLKNLSSLRILDISNCRLQYLSLNSLASLHELRELNISHNKLLGLHPEAYVHLQALTILDFHSNQLSVLTEKDLQNLPSSLKNLDLSQNLFDCSCDNLHFLQWAKENRNLLRHVENMICHSPKHLRDARLMNFDLASCRVSTATVAISMSISVVLVLSLILVYKYYFHLYYLAVLLGGRRRSAEEDSVYDAFVIYSSRDQEWVRRELEETLEMGVPSFRLCFFYRDFIPGVPVITNIIKQGFQSSRKVITVVSSHFLESRWCNFELEVAQSWQLLDSKASMIWVVLDGTDKAVLQRKLGLFRYLRRNTYLVWKDSELNRHIFLRQLRSALLNG</sequence>
<keyword evidence="12" id="KW-0832">Ubl conjugation</keyword>
<comment type="subcellular location">
    <subcellularLocation>
        <location evidence="1">Cell membrane</location>
        <topology evidence="1">Single-pass type I membrane protein</topology>
    </subcellularLocation>
    <subcellularLocation>
        <location evidence="3">Cell projection</location>
        <location evidence="3">Ruffle</location>
    </subcellularLocation>
    <subcellularLocation>
        <location evidence="2">Early endosome</location>
    </subcellularLocation>
</comment>
<dbReference type="GO" id="GO:0001875">
    <property type="term" value="F:lipopolysaccharide immune receptor activity"/>
    <property type="evidence" value="ECO:0007669"/>
    <property type="project" value="Ensembl"/>
</dbReference>
<dbReference type="GO" id="GO:0070374">
    <property type="term" value="P:positive regulation of ERK1 and ERK2 cascade"/>
    <property type="evidence" value="ECO:0007669"/>
    <property type="project" value="Ensembl"/>
</dbReference>
<evidence type="ECO:0000256" key="22">
    <source>
        <dbReference type="SAM" id="Phobius"/>
    </source>
</evidence>
<dbReference type="SUPFAM" id="SSF52200">
    <property type="entry name" value="Toll/Interleukin receptor TIR domain"/>
    <property type="match status" value="1"/>
</dbReference>
<dbReference type="PANTHER" id="PTHR24365:SF521">
    <property type="entry name" value="TOLL-LIKE RECEPTOR 4"/>
    <property type="match status" value="1"/>
</dbReference>
<evidence type="ECO:0000256" key="15">
    <source>
        <dbReference type="ARBA" id="ARBA00023136"/>
    </source>
</evidence>
<dbReference type="GO" id="GO:0070430">
    <property type="term" value="P:positive regulation of nucleotide-binding oligomerization domain containing 1 signaling pathway"/>
    <property type="evidence" value="ECO:0007669"/>
    <property type="project" value="Ensembl"/>
</dbReference>
<dbReference type="GO" id="GO:0001891">
    <property type="term" value="C:phagocytic cup"/>
    <property type="evidence" value="ECO:0007669"/>
    <property type="project" value="Ensembl"/>
</dbReference>
<dbReference type="Proteomes" id="UP000472272">
    <property type="component" value="Unplaced"/>
</dbReference>
<evidence type="ECO:0000256" key="3">
    <source>
        <dbReference type="ARBA" id="ARBA00004466"/>
    </source>
</evidence>
<dbReference type="GO" id="GO:0007254">
    <property type="term" value="P:JNK cascade"/>
    <property type="evidence" value="ECO:0007669"/>
    <property type="project" value="Ensembl"/>
</dbReference>
<dbReference type="GO" id="GO:0070434">
    <property type="term" value="P:positive regulation of nucleotide-binding oligomerization domain containing 2 signaling pathway"/>
    <property type="evidence" value="ECO:0007669"/>
    <property type="project" value="Ensembl"/>
</dbReference>
<evidence type="ECO:0000256" key="11">
    <source>
        <dbReference type="ARBA" id="ARBA00022753"/>
    </source>
</evidence>
<keyword evidence="6 21" id="KW-0399">Innate immunity</keyword>
<gene>
    <name evidence="24" type="primary">TLR4</name>
</gene>
<evidence type="ECO:0000256" key="10">
    <source>
        <dbReference type="ARBA" id="ARBA00022737"/>
    </source>
</evidence>
<dbReference type="GO" id="GO:0045342">
    <property type="term" value="P:MHC class II biosynthetic process"/>
    <property type="evidence" value="ECO:0007669"/>
    <property type="project" value="Ensembl"/>
</dbReference>
<dbReference type="InterPro" id="IPR001611">
    <property type="entry name" value="Leu-rich_rpt"/>
</dbReference>
<name>A0A670JLL8_PODMU</name>
<dbReference type="GO" id="GO:0051403">
    <property type="term" value="P:stress-activated MAPK cascade"/>
    <property type="evidence" value="ECO:0007669"/>
    <property type="project" value="Ensembl"/>
</dbReference>
<dbReference type="InterPro" id="IPR032675">
    <property type="entry name" value="LRR_dom_sf"/>
</dbReference>
<evidence type="ECO:0000256" key="14">
    <source>
        <dbReference type="ARBA" id="ARBA00022989"/>
    </source>
</evidence>
<dbReference type="GO" id="GO:0060729">
    <property type="term" value="P:intestinal epithelial structure maintenance"/>
    <property type="evidence" value="ECO:0007669"/>
    <property type="project" value="Ensembl"/>
</dbReference>
<evidence type="ECO:0000313" key="24">
    <source>
        <dbReference type="Ensembl" id="ENSPMRP00000025893.1"/>
    </source>
</evidence>
<proteinExistence type="inferred from homology"/>
<dbReference type="GO" id="GO:1900016">
    <property type="term" value="P:negative regulation of cytokine production involved in inflammatory response"/>
    <property type="evidence" value="ECO:0007669"/>
    <property type="project" value="Ensembl"/>
</dbReference>
<evidence type="ECO:0000256" key="2">
    <source>
        <dbReference type="ARBA" id="ARBA00004412"/>
    </source>
</evidence>
<dbReference type="GO" id="GO:0032757">
    <property type="term" value="P:positive regulation of interleukin-8 production"/>
    <property type="evidence" value="ECO:0007669"/>
    <property type="project" value="Ensembl"/>
</dbReference>
<dbReference type="GO" id="GO:0023019">
    <property type="term" value="P:signal transduction involved in regulation of gene expression"/>
    <property type="evidence" value="ECO:0007669"/>
    <property type="project" value="Ensembl"/>
</dbReference>
<dbReference type="FunFam" id="3.40.50.10140:FF:000006">
    <property type="entry name" value="Toll-like receptor 4"/>
    <property type="match status" value="1"/>
</dbReference>
<protein>
    <recommendedName>
        <fullName evidence="20">Toll-like receptor 4</fullName>
    </recommendedName>
</protein>
<evidence type="ECO:0000256" key="19">
    <source>
        <dbReference type="ARBA" id="ARBA00023273"/>
    </source>
</evidence>
<dbReference type="GO" id="GO:0001726">
    <property type="term" value="C:ruffle"/>
    <property type="evidence" value="ECO:0007669"/>
    <property type="project" value="UniProtKB-SubCell"/>
</dbReference>
<dbReference type="GO" id="GO:0036120">
    <property type="term" value="P:cellular response to platelet-derived growth factor stimulus"/>
    <property type="evidence" value="ECO:0007669"/>
    <property type="project" value="Ensembl"/>
</dbReference>
<dbReference type="GO" id="GO:0005102">
    <property type="term" value="F:signaling receptor binding"/>
    <property type="evidence" value="ECO:0007669"/>
    <property type="project" value="Ensembl"/>
</dbReference>
<dbReference type="Gene3D" id="3.80.10.10">
    <property type="entry name" value="Ribonuclease Inhibitor"/>
    <property type="match status" value="1"/>
</dbReference>
<dbReference type="GO" id="GO:0007249">
    <property type="term" value="P:canonical NF-kappaB signal transduction"/>
    <property type="evidence" value="ECO:0007669"/>
    <property type="project" value="Ensembl"/>
</dbReference>
<dbReference type="GO" id="GO:1904466">
    <property type="term" value="P:positive regulation of matrix metallopeptidase secretion"/>
    <property type="evidence" value="ECO:0007669"/>
    <property type="project" value="Ensembl"/>
</dbReference>
<dbReference type="GO" id="GO:0046330">
    <property type="term" value="P:positive regulation of JNK cascade"/>
    <property type="evidence" value="ECO:0007669"/>
    <property type="project" value="Ensembl"/>
</dbReference>
<evidence type="ECO:0000256" key="4">
    <source>
        <dbReference type="ARBA" id="ARBA00009634"/>
    </source>
</evidence>
<dbReference type="InterPro" id="IPR017241">
    <property type="entry name" value="Toll-like_receptor"/>
</dbReference>
<dbReference type="GO" id="GO:0014911">
    <property type="term" value="P:positive regulation of smooth muscle cell migration"/>
    <property type="evidence" value="ECO:0007669"/>
    <property type="project" value="Ensembl"/>
</dbReference>
<dbReference type="GO" id="GO:0006909">
    <property type="term" value="P:phagocytosis"/>
    <property type="evidence" value="ECO:0007669"/>
    <property type="project" value="Ensembl"/>
</dbReference>
<dbReference type="GO" id="GO:0032735">
    <property type="term" value="P:positive regulation of interleukin-12 production"/>
    <property type="evidence" value="ECO:0007669"/>
    <property type="project" value="Ensembl"/>
</dbReference>
<dbReference type="GO" id="GO:0004888">
    <property type="term" value="F:transmembrane signaling receptor activity"/>
    <property type="evidence" value="ECO:0007669"/>
    <property type="project" value="Ensembl"/>
</dbReference>
<dbReference type="PANTHER" id="PTHR24365">
    <property type="entry name" value="TOLL-LIKE RECEPTOR"/>
    <property type="match status" value="1"/>
</dbReference>
<dbReference type="GO" id="GO:0032729">
    <property type="term" value="P:positive regulation of type II interferon production"/>
    <property type="evidence" value="ECO:0007669"/>
    <property type="project" value="Ensembl"/>
</dbReference>
<dbReference type="GO" id="GO:1903428">
    <property type="term" value="P:positive regulation of reactive oxygen species biosynthetic process"/>
    <property type="evidence" value="ECO:0007669"/>
    <property type="project" value="Ensembl"/>
</dbReference>
<dbReference type="GO" id="GO:0010008">
    <property type="term" value="C:endosome membrane"/>
    <property type="evidence" value="ECO:0007669"/>
    <property type="project" value="Ensembl"/>
</dbReference>
<dbReference type="GO" id="GO:0032700">
    <property type="term" value="P:negative regulation of interleukin-17 production"/>
    <property type="evidence" value="ECO:0007669"/>
    <property type="project" value="Ensembl"/>
</dbReference>
<keyword evidence="11" id="KW-0967">Endosome</keyword>
<dbReference type="GO" id="GO:1903974">
    <property type="term" value="P:positive regulation of cellular response to macrophage colony-stimulating factor stimulus"/>
    <property type="evidence" value="ECO:0007669"/>
    <property type="project" value="Ensembl"/>
</dbReference>
<dbReference type="GO" id="GO:0035666">
    <property type="term" value="P:TRIF-dependent toll-like receptor signaling pathway"/>
    <property type="evidence" value="ECO:0007669"/>
    <property type="project" value="Ensembl"/>
</dbReference>
<dbReference type="GO" id="GO:1900227">
    <property type="term" value="P:positive regulation of NLRP3 inflammasome complex assembly"/>
    <property type="evidence" value="ECO:0007669"/>
    <property type="project" value="Ensembl"/>
</dbReference>
<dbReference type="GO" id="GO:0001530">
    <property type="term" value="F:lipopolysaccharide binding"/>
    <property type="evidence" value="ECO:0007669"/>
    <property type="project" value="Ensembl"/>
</dbReference>
<dbReference type="Ensembl" id="ENSPMRT00000027483.1">
    <property type="protein sequence ID" value="ENSPMRP00000025893.1"/>
    <property type="gene ID" value="ENSPMRG00000016766.1"/>
</dbReference>
<keyword evidence="16 21" id="KW-0675">Receptor</keyword>
<comment type="similarity">
    <text evidence="4 21">Belongs to the Toll-like receptor family.</text>
</comment>
<dbReference type="GO" id="GO:0032689">
    <property type="term" value="P:negative regulation of type II interferon production"/>
    <property type="evidence" value="ECO:0007669"/>
    <property type="project" value="Ensembl"/>
</dbReference>
<dbReference type="PIRSF" id="PIRSF037595">
    <property type="entry name" value="Toll-like_receptor"/>
    <property type="match status" value="1"/>
</dbReference>
<reference evidence="24" key="1">
    <citation type="submission" date="2025-08" db="UniProtKB">
        <authorList>
            <consortium name="Ensembl"/>
        </authorList>
    </citation>
    <scope>IDENTIFICATION</scope>
</reference>
<dbReference type="Pfam" id="PF00560">
    <property type="entry name" value="LRR_1"/>
    <property type="match status" value="2"/>
</dbReference>
<keyword evidence="25" id="KW-1185">Reference proteome</keyword>
<evidence type="ECO:0000256" key="21">
    <source>
        <dbReference type="PIRNR" id="PIRNR037595"/>
    </source>
</evidence>
<dbReference type="GO" id="GO:0014002">
    <property type="term" value="P:astrocyte development"/>
    <property type="evidence" value="ECO:0007669"/>
    <property type="project" value="Ensembl"/>
</dbReference>
<dbReference type="GO" id="GO:0042116">
    <property type="term" value="P:macrophage activation"/>
    <property type="evidence" value="ECO:0007669"/>
    <property type="project" value="Ensembl"/>
</dbReference>
<dbReference type="GO" id="GO:0046982">
    <property type="term" value="F:protein heterodimerization activity"/>
    <property type="evidence" value="ECO:0007669"/>
    <property type="project" value="Ensembl"/>
</dbReference>
<dbReference type="PROSITE" id="PS51450">
    <property type="entry name" value="LRR"/>
    <property type="match status" value="1"/>
</dbReference>
<dbReference type="GO" id="GO:0046696">
    <property type="term" value="C:lipopolysaccharide receptor complex"/>
    <property type="evidence" value="ECO:0007669"/>
    <property type="project" value="Ensembl"/>
</dbReference>
<dbReference type="GO" id="GO:0002755">
    <property type="term" value="P:MyD88-dependent toll-like receptor signaling pathway"/>
    <property type="evidence" value="ECO:0007669"/>
    <property type="project" value="Ensembl"/>
</dbReference>
<keyword evidence="17" id="KW-0325">Glycoprotein</keyword>
<dbReference type="GO" id="GO:0010572">
    <property type="term" value="P:positive regulation of platelet activation"/>
    <property type="evidence" value="ECO:0007669"/>
    <property type="project" value="Ensembl"/>
</dbReference>
<dbReference type="GO" id="GO:0032720">
    <property type="term" value="P:negative regulation of tumor necrosis factor production"/>
    <property type="evidence" value="ECO:0007669"/>
    <property type="project" value="Ensembl"/>
</dbReference>
<dbReference type="GO" id="GO:0043032">
    <property type="term" value="P:positive regulation of macrophage activation"/>
    <property type="evidence" value="ECO:0007669"/>
    <property type="project" value="Ensembl"/>
</dbReference>
<dbReference type="SMART" id="SM00255">
    <property type="entry name" value="TIR"/>
    <property type="match status" value="1"/>
</dbReference>
<dbReference type="GO" id="GO:0030890">
    <property type="term" value="P:positive regulation of B cell proliferation"/>
    <property type="evidence" value="ECO:0007669"/>
    <property type="project" value="Ensembl"/>
</dbReference>
<dbReference type="GO" id="GO:0034143">
    <property type="term" value="P:regulation of toll-like receptor 4 signaling pathway"/>
    <property type="evidence" value="ECO:0007669"/>
    <property type="project" value="Ensembl"/>
</dbReference>
<evidence type="ECO:0000313" key="25">
    <source>
        <dbReference type="Proteomes" id="UP000472272"/>
    </source>
</evidence>
<dbReference type="GO" id="GO:0032733">
    <property type="term" value="P:positive regulation of interleukin-10 production"/>
    <property type="evidence" value="ECO:0007669"/>
    <property type="project" value="Ensembl"/>
</dbReference>
<dbReference type="SUPFAM" id="SSF52058">
    <property type="entry name" value="L domain-like"/>
    <property type="match status" value="2"/>
</dbReference>
<dbReference type="GO" id="GO:0120163">
    <property type="term" value="P:negative regulation of cold-induced thermogenesis"/>
    <property type="evidence" value="ECO:0007669"/>
    <property type="project" value="Ensembl"/>
</dbReference>
<keyword evidence="18 21" id="KW-0395">Inflammatory response</keyword>
<dbReference type="GO" id="GO:0071223">
    <property type="term" value="P:cellular response to lipoteichoic acid"/>
    <property type="evidence" value="ECO:0007669"/>
    <property type="project" value="Ensembl"/>
</dbReference>
<dbReference type="GO" id="GO:0032497">
    <property type="term" value="P:detection of lipopolysaccharide"/>
    <property type="evidence" value="ECO:0007669"/>
    <property type="project" value="Ensembl"/>
</dbReference>
<dbReference type="InterPro" id="IPR000157">
    <property type="entry name" value="TIR_dom"/>
</dbReference>
<keyword evidence="10" id="KW-0677">Repeat</keyword>
<dbReference type="GO" id="GO:0045944">
    <property type="term" value="P:positive regulation of transcription by RNA polymerase II"/>
    <property type="evidence" value="ECO:0007669"/>
    <property type="project" value="Ensembl"/>
</dbReference>
<dbReference type="GO" id="GO:0009897">
    <property type="term" value="C:external side of plasma membrane"/>
    <property type="evidence" value="ECO:0007669"/>
    <property type="project" value="Ensembl"/>
</dbReference>
<dbReference type="GO" id="GO:0070373">
    <property type="term" value="P:negative regulation of ERK1 and ERK2 cascade"/>
    <property type="evidence" value="ECO:0007669"/>
    <property type="project" value="Ensembl"/>
</dbReference>
<dbReference type="GO" id="GO:0002537">
    <property type="term" value="P:nitric oxide production involved in inflammatory response"/>
    <property type="evidence" value="ECO:0007669"/>
    <property type="project" value="Ensembl"/>
</dbReference>
<dbReference type="GO" id="GO:2001238">
    <property type="term" value="P:positive regulation of extrinsic apoptotic signaling pathway"/>
    <property type="evidence" value="ECO:0007669"/>
    <property type="project" value="Ensembl"/>
</dbReference>
<dbReference type="GO" id="GO:0048471">
    <property type="term" value="C:perinuclear region of cytoplasm"/>
    <property type="evidence" value="ECO:0007669"/>
    <property type="project" value="Ensembl"/>
</dbReference>
<dbReference type="SMART" id="SM00082">
    <property type="entry name" value="LRRCT"/>
    <property type="match status" value="1"/>
</dbReference>
<dbReference type="GO" id="GO:0043123">
    <property type="term" value="P:positive regulation of canonical NF-kappaB signal transduction"/>
    <property type="evidence" value="ECO:0007669"/>
    <property type="project" value="Ensembl"/>
</dbReference>
<dbReference type="GO" id="GO:0002322">
    <property type="term" value="P:B cell proliferation involved in immune response"/>
    <property type="evidence" value="ECO:0007669"/>
    <property type="project" value="Ensembl"/>
</dbReference>
<dbReference type="GO" id="GO:0060907">
    <property type="term" value="P:positive regulation of macrophage cytokine production"/>
    <property type="evidence" value="ECO:0007669"/>
    <property type="project" value="Ensembl"/>
</dbReference>
<evidence type="ECO:0000256" key="18">
    <source>
        <dbReference type="ARBA" id="ARBA00023198"/>
    </source>
</evidence>
<keyword evidence="5" id="KW-1003">Cell membrane</keyword>
<dbReference type="GeneTree" id="ENSGT00940000160778"/>
<dbReference type="SMART" id="SM00369">
    <property type="entry name" value="LRR_TYP"/>
    <property type="match status" value="9"/>
</dbReference>
<evidence type="ECO:0000259" key="23">
    <source>
        <dbReference type="PROSITE" id="PS50104"/>
    </source>
</evidence>
<dbReference type="Gene3D" id="3.40.50.10140">
    <property type="entry name" value="Toll/interleukin-1 receptor homology (TIR) domain"/>
    <property type="match status" value="1"/>
</dbReference>